<dbReference type="AlphaFoldDB" id="A0A1M5QVA9"/>
<dbReference type="InterPro" id="IPR005835">
    <property type="entry name" value="NTP_transferase_dom"/>
</dbReference>
<dbReference type="InterPro" id="IPR029044">
    <property type="entry name" value="Nucleotide-diphossugar_trans"/>
</dbReference>
<dbReference type="RefSeq" id="WP_067658121.1">
    <property type="nucleotide sequence ID" value="NZ_FQXG01000002.1"/>
</dbReference>
<dbReference type="Pfam" id="PF00571">
    <property type="entry name" value="CBS"/>
    <property type="match status" value="2"/>
</dbReference>
<organism evidence="3 4">
    <name type="scientific">Ferrimonas marina</name>
    <dbReference type="NCBI Taxonomy" id="299255"/>
    <lineage>
        <taxon>Bacteria</taxon>
        <taxon>Pseudomonadati</taxon>
        <taxon>Pseudomonadota</taxon>
        <taxon>Gammaproteobacteria</taxon>
        <taxon>Alteromonadales</taxon>
        <taxon>Ferrimonadaceae</taxon>
        <taxon>Ferrimonas</taxon>
    </lineage>
</organism>
<dbReference type="InterPro" id="IPR050486">
    <property type="entry name" value="Mannose-1P_guanyltransferase"/>
</dbReference>
<accession>A0A1M5QVA9</accession>
<dbReference type="SUPFAM" id="SSF53448">
    <property type="entry name" value="Nucleotide-diphospho-sugar transferases"/>
    <property type="match status" value="1"/>
</dbReference>
<dbReference type="Pfam" id="PF00483">
    <property type="entry name" value="NTP_transferase"/>
    <property type="match status" value="1"/>
</dbReference>
<evidence type="ECO:0000313" key="3">
    <source>
        <dbReference type="EMBL" id="SHH17639.1"/>
    </source>
</evidence>
<gene>
    <name evidence="3" type="ORF">SAMN02745129_1361</name>
</gene>
<proteinExistence type="predicted"/>
<dbReference type="EMBL" id="FQXG01000002">
    <property type="protein sequence ID" value="SHH17639.1"/>
    <property type="molecule type" value="Genomic_DNA"/>
</dbReference>
<dbReference type="CDD" id="cd04607">
    <property type="entry name" value="CBS_pair_NTP_transferase_assoc"/>
    <property type="match status" value="1"/>
</dbReference>
<keyword evidence="4" id="KW-1185">Reference proteome</keyword>
<dbReference type="InterPro" id="IPR000644">
    <property type="entry name" value="CBS_dom"/>
</dbReference>
<feature type="domain" description="CBS" evidence="2">
    <location>
        <begin position="1"/>
        <end position="58"/>
    </location>
</feature>
<evidence type="ECO:0000259" key="2">
    <source>
        <dbReference type="PROSITE" id="PS51371"/>
    </source>
</evidence>
<evidence type="ECO:0000256" key="1">
    <source>
        <dbReference type="PROSITE-ProRule" id="PRU00703"/>
    </source>
</evidence>
<dbReference type="Gene3D" id="3.90.550.10">
    <property type="entry name" value="Spore Coat Polysaccharide Biosynthesis Protein SpsA, Chain A"/>
    <property type="match status" value="1"/>
</dbReference>
<dbReference type="OrthoDB" id="9788272at2"/>
<keyword evidence="1" id="KW-0129">CBS domain</keyword>
<sequence length="352" mass="39281">MVRTWQNLVLAPGATLRQALKVIDQGAIRMALVATQGRLIGTVSDGDIRRGLLAGMTLECAIDEVVHRQPVTVSADCSREQAVRLMEQKWLLALPIVEEGILLGVHALHELLEQPHYGNPVFIMAGGFGTRLRPLTEHCPKPMLKVGDRPLLETLLRSFIERGFTNFYISTHYLPEVIQSHFGDGSQWGVSITYVHEQAPLGTGGALALLPEERPALPVVMINGDILTNLKFDKLVEHHNAVGADATLCVREFEYQIPYGVINSRKGNVVEMQEKPVERYQVNAGIYVLSDALVRSVVKGQRVDMPTLLEQRLEQGEEVSTYTLHDYWLDIGQMADFERAQRDIKGLFAWVA</sequence>
<reference evidence="3 4" key="1">
    <citation type="submission" date="2016-11" db="EMBL/GenBank/DDBJ databases">
        <authorList>
            <person name="Jaros S."/>
            <person name="Januszkiewicz K."/>
            <person name="Wedrychowicz H."/>
        </authorList>
    </citation>
    <scope>NUCLEOTIDE SEQUENCE [LARGE SCALE GENOMIC DNA]</scope>
    <source>
        <strain evidence="3 4">DSM 16917</strain>
    </source>
</reference>
<feature type="domain" description="CBS" evidence="2">
    <location>
        <begin position="66"/>
        <end position="121"/>
    </location>
</feature>
<dbReference type="Gene3D" id="3.10.580.10">
    <property type="entry name" value="CBS-domain"/>
    <property type="match status" value="1"/>
</dbReference>
<dbReference type="Proteomes" id="UP000184268">
    <property type="component" value="Unassembled WGS sequence"/>
</dbReference>
<dbReference type="PROSITE" id="PS51371">
    <property type="entry name" value="CBS"/>
    <property type="match status" value="2"/>
</dbReference>
<dbReference type="InterPro" id="IPR046342">
    <property type="entry name" value="CBS_dom_sf"/>
</dbReference>
<evidence type="ECO:0000313" key="4">
    <source>
        <dbReference type="Proteomes" id="UP000184268"/>
    </source>
</evidence>
<name>A0A1M5QVA9_9GAMM</name>
<dbReference type="CDD" id="cd06426">
    <property type="entry name" value="NTP_transferase_like_2"/>
    <property type="match status" value="1"/>
</dbReference>
<protein>
    <submittedName>
        <fullName evidence="3">CBS domain-containing protein</fullName>
    </submittedName>
</protein>
<dbReference type="SMART" id="SM00116">
    <property type="entry name" value="CBS"/>
    <property type="match status" value="2"/>
</dbReference>
<dbReference type="SUPFAM" id="SSF54631">
    <property type="entry name" value="CBS-domain pair"/>
    <property type="match status" value="1"/>
</dbReference>
<dbReference type="STRING" id="299255.SAMN02745129_1361"/>
<dbReference type="PANTHER" id="PTHR22572">
    <property type="entry name" value="SUGAR-1-PHOSPHATE GUANYL TRANSFERASE"/>
    <property type="match status" value="1"/>
</dbReference>